<dbReference type="Proteomes" id="UP000784294">
    <property type="component" value="Unassembled WGS sequence"/>
</dbReference>
<organism evidence="2 3">
    <name type="scientific">Protopolystoma xenopodis</name>
    <dbReference type="NCBI Taxonomy" id="117903"/>
    <lineage>
        <taxon>Eukaryota</taxon>
        <taxon>Metazoa</taxon>
        <taxon>Spiralia</taxon>
        <taxon>Lophotrochozoa</taxon>
        <taxon>Platyhelminthes</taxon>
        <taxon>Monogenea</taxon>
        <taxon>Polyopisthocotylea</taxon>
        <taxon>Polystomatidea</taxon>
        <taxon>Polystomatidae</taxon>
        <taxon>Protopolystoma</taxon>
    </lineage>
</organism>
<gene>
    <name evidence="2" type="ORF">PXEA_LOCUS20839</name>
</gene>
<name>A0A3S5A4F5_9PLAT</name>
<keyword evidence="3" id="KW-1185">Reference proteome</keyword>
<protein>
    <submittedName>
        <fullName evidence="2">Uncharacterized protein</fullName>
    </submittedName>
</protein>
<accession>A0A3S5A4F5</accession>
<dbReference type="AlphaFoldDB" id="A0A3S5A4F5"/>
<proteinExistence type="predicted"/>
<comment type="caution">
    <text evidence="2">The sequence shown here is derived from an EMBL/GenBank/DDBJ whole genome shotgun (WGS) entry which is preliminary data.</text>
</comment>
<evidence type="ECO:0000313" key="3">
    <source>
        <dbReference type="Proteomes" id="UP000784294"/>
    </source>
</evidence>
<dbReference type="EMBL" id="CAAALY010087021">
    <property type="protein sequence ID" value="VEL27399.1"/>
    <property type="molecule type" value="Genomic_DNA"/>
</dbReference>
<reference evidence="2" key="1">
    <citation type="submission" date="2018-11" db="EMBL/GenBank/DDBJ databases">
        <authorList>
            <consortium name="Pathogen Informatics"/>
        </authorList>
    </citation>
    <scope>NUCLEOTIDE SEQUENCE</scope>
</reference>
<feature type="coiled-coil region" evidence="1">
    <location>
        <begin position="4"/>
        <end position="38"/>
    </location>
</feature>
<evidence type="ECO:0000256" key="1">
    <source>
        <dbReference type="SAM" id="Coils"/>
    </source>
</evidence>
<sequence>MKTVSSNEIELTNLRQEVESARKAAKRARLSARQHKRQKLALACELERLLSVRTVSCINKRPQHLGLHSSK</sequence>
<evidence type="ECO:0000313" key="2">
    <source>
        <dbReference type="EMBL" id="VEL27399.1"/>
    </source>
</evidence>
<keyword evidence="1" id="KW-0175">Coiled coil</keyword>